<dbReference type="PANTHER" id="PTHR20920">
    <property type="entry name" value="RPE-SPONDIN"/>
    <property type="match status" value="1"/>
</dbReference>
<dbReference type="AlphaFoldDB" id="A0A9W9YN10"/>
<keyword evidence="3" id="KW-0325">Glycoprotein</keyword>
<evidence type="ECO:0000313" key="7">
    <source>
        <dbReference type="Proteomes" id="UP001163046"/>
    </source>
</evidence>
<dbReference type="Pfam" id="PF00090">
    <property type="entry name" value="TSP_1"/>
    <property type="match status" value="1"/>
</dbReference>
<dbReference type="PROSITE" id="PS50092">
    <property type="entry name" value="TSP1"/>
    <property type="match status" value="1"/>
</dbReference>
<name>A0A9W9YN10_9CNID</name>
<feature type="compositionally biased region" description="Basic and acidic residues" evidence="4">
    <location>
        <begin position="99"/>
        <end position="109"/>
    </location>
</feature>
<dbReference type="InterPro" id="IPR036383">
    <property type="entry name" value="TSP1_rpt_sf"/>
</dbReference>
<reference evidence="6" key="1">
    <citation type="submission" date="2023-01" db="EMBL/GenBank/DDBJ databases">
        <title>Genome assembly of the deep-sea coral Lophelia pertusa.</title>
        <authorList>
            <person name="Herrera S."/>
            <person name="Cordes E."/>
        </authorList>
    </citation>
    <scope>NUCLEOTIDE SEQUENCE</scope>
    <source>
        <strain evidence="6">USNM1676648</strain>
        <tissue evidence="6">Polyp</tissue>
    </source>
</reference>
<keyword evidence="1" id="KW-0732">Signal</keyword>
<comment type="caution">
    <text evidence="6">The sequence shown here is derived from an EMBL/GenBank/DDBJ whole genome shotgun (WGS) entry which is preliminary data.</text>
</comment>
<evidence type="ECO:0000256" key="4">
    <source>
        <dbReference type="SAM" id="MobiDB-lite"/>
    </source>
</evidence>
<protein>
    <recommendedName>
        <fullName evidence="5">Spondin-like TSP1 domain-containing protein</fullName>
    </recommendedName>
</protein>
<evidence type="ECO:0000313" key="6">
    <source>
        <dbReference type="EMBL" id="KAJ7358863.1"/>
    </source>
</evidence>
<dbReference type="InterPro" id="IPR039942">
    <property type="entry name" value="SBSPO"/>
</dbReference>
<evidence type="ECO:0000256" key="2">
    <source>
        <dbReference type="ARBA" id="ARBA00023157"/>
    </source>
</evidence>
<keyword evidence="7" id="KW-1185">Reference proteome</keyword>
<dbReference type="OrthoDB" id="5959300at2759"/>
<dbReference type="InterPro" id="IPR000884">
    <property type="entry name" value="TSP1_rpt"/>
</dbReference>
<accession>A0A9W9YN10</accession>
<dbReference type="EMBL" id="MU827314">
    <property type="protein sequence ID" value="KAJ7358863.1"/>
    <property type="molecule type" value="Genomic_DNA"/>
</dbReference>
<dbReference type="PANTHER" id="PTHR20920:SF5">
    <property type="entry name" value="SMB DOMAIN-CONTAINING PROTEIN"/>
    <property type="match status" value="1"/>
</dbReference>
<evidence type="ECO:0000256" key="1">
    <source>
        <dbReference type="ARBA" id="ARBA00022729"/>
    </source>
</evidence>
<sequence length="116" mass="12351">MDCQVTAWSSWSACSAVQCGKSGTRQRARTVQIPATCGGTHCPSLLEVASCQGTLRVDCQLSSWSTWSECSLLCGGYQTSSRYVEANEQCGGTPSGIFKENKTVDDGDSTKVSTTH</sequence>
<dbReference type="Gene3D" id="2.20.100.10">
    <property type="entry name" value="Thrombospondin type-1 (TSP1) repeat"/>
    <property type="match status" value="2"/>
</dbReference>
<feature type="region of interest" description="Disordered" evidence="4">
    <location>
        <begin position="93"/>
        <end position="116"/>
    </location>
</feature>
<feature type="domain" description="Spondin-like TSP1" evidence="5">
    <location>
        <begin position="3"/>
        <end position="53"/>
    </location>
</feature>
<organism evidence="6 7">
    <name type="scientific">Desmophyllum pertusum</name>
    <dbReference type="NCBI Taxonomy" id="174260"/>
    <lineage>
        <taxon>Eukaryota</taxon>
        <taxon>Metazoa</taxon>
        <taxon>Cnidaria</taxon>
        <taxon>Anthozoa</taxon>
        <taxon>Hexacorallia</taxon>
        <taxon>Scleractinia</taxon>
        <taxon>Caryophylliina</taxon>
        <taxon>Caryophylliidae</taxon>
        <taxon>Desmophyllum</taxon>
    </lineage>
</organism>
<evidence type="ECO:0000259" key="5">
    <source>
        <dbReference type="Pfam" id="PF19028"/>
    </source>
</evidence>
<evidence type="ECO:0000256" key="3">
    <source>
        <dbReference type="ARBA" id="ARBA00023180"/>
    </source>
</evidence>
<dbReference type="Proteomes" id="UP001163046">
    <property type="component" value="Unassembled WGS sequence"/>
</dbReference>
<keyword evidence="2" id="KW-1015">Disulfide bond</keyword>
<dbReference type="Pfam" id="PF19028">
    <property type="entry name" value="TSP1_spondin"/>
    <property type="match status" value="1"/>
</dbReference>
<dbReference type="SUPFAM" id="SSF82895">
    <property type="entry name" value="TSP-1 type 1 repeat"/>
    <property type="match status" value="2"/>
</dbReference>
<dbReference type="SMART" id="SM00209">
    <property type="entry name" value="TSP1"/>
    <property type="match status" value="2"/>
</dbReference>
<proteinExistence type="predicted"/>
<gene>
    <name evidence="6" type="ORF">OS493_020700</name>
</gene>
<dbReference type="InterPro" id="IPR044004">
    <property type="entry name" value="TSP1_spondin_dom"/>
</dbReference>